<keyword evidence="2" id="KW-0812">Transmembrane</keyword>
<feature type="transmembrane region" description="Helical" evidence="2">
    <location>
        <begin position="42"/>
        <end position="63"/>
    </location>
</feature>
<accession>A0A1D3DA37</accession>
<dbReference type="Proteomes" id="UP000095192">
    <property type="component" value="Unassembled WGS sequence"/>
</dbReference>
<evidence type="ECO:0008006" key="5">
    <source>
        <dbReference type="Google" id="ProtNLM"/>
    </source>
</evidence>
<feature type="region of interest" description="Disordered" evidence="1">
    <location>
        <begin position="98"/>
        <end position="117"/>
    </location>
</feature>
<comment type="caution">
    <text evidence="3">The sequence shown here is derived from an EMBL/GenBank/DDBJ whole genome shotgun (WGS) entry which is preliminary data.</text>
</comment>
<keyword evidence="4" id="KW-1185">Reference proteome</keyword>
<name>A0A1D3DA37_9EIME</name>
<dbReference type="VEuPathDB" id="ToxoDB:cyc_08288"/>
<dbReference type="EMBL" id="JROU02000132">
    <property type="protein sequence ID" value="OEH80307.1"/>
    <property type="molecule type" value="Genomic_DNA"/>
</dbReference>
<evidence type="ECO:0000256" key="2">
    <source>
        <dbReference type="SAM" id="Phobius"/>
    </source>
</evidence>
<feature type="transmembrane region" description="Helical" evidence="2">
    <location>
        <begin position="69"/>
        <end position="88"/>
    </location>
</feature>
<dbReference type="AlphaFoldDB" id="A0A1D3DA37"/>
<evidence type="ECO:0000313" key="4">
    <source>
        <dbReference type="Proteomes" id="UP000095192"/>
    </source>
</evidence>
<keyword evidence="2" id="KW-1133">Transmembrane helix</keyword>
<organism evidence="3 4">
    <name type="scientific">Cyclospora cayetanensis</name>
    <dbReference type="NCBI Taxonomy" id="88456"/>
    <lineage>
        <taxon>Eukaryota</taxon>
        <taxon>Sar</taxon>
        <taxon>Alveolata</taxon>
        <taxon>Apicomplexa</taxon>
        <taxon>Conoidasida</taxon>
        <taxon>Coccidia</taxon>
        <taxon>Eucoccidiorida</taxon>
        <taxon>Eimeriorina</taxon>
        <taxon>Eimeriidae</taxon>
        <taxon>Cyclospora</taxon>
    </lineage>
</organism>
<proteinExistence type="predicted"/>
<sequence length="117" mass="12785">MEMQPRGEGGEEGGAQGPPEAEGPLSFNEALDMAFGANREKVLRVVNMSTLALFCLSLFMLYMAHGDALTFNLLLGFLAVTVAFAAVFNWTMNLLQNKDTAGTEEEDEGPIRLKKRN</sequence>
<reference evidence="3 4" key="1">
    <citation type="journal article" date="2016" name="BMC Genomics">
        <title>Comparative genomics reveals Cyclospora cayetanensis possesses coccidia-like metabolism and invasion components but unique surface antigens.</title>
        <authorList>
            <person name="Liu S."/>
            <person name="Wang L."/>
            <person name="Zheng H."/>
            <person name="Xu Z."/>
            <person name="Roellig D.M."/>
            <person name="Li N."/>
            <person name="Frace M.A."/>
            <person name="Tang K."/>
            <person name="Arrowood M.J."/>
            <person name="Moss D.M."/>
            <person name="Zhang L."/>
            <person name="Feng Y."/>
            <person name="Xiao L."/>
        </authorList>
    </citation>
    <scope>NUCLEOTIDE SEQUENCE [LARGE SCALE GENOMIC DNA]</scope>
    <source>
        <strain evidence="3 4">CHN_HEN01</strain>
    </source>
</reference>
<keyword evidence="2" id="KW-0472">Membrane</keyword>
<evidence type="ECO:0000313" key="3">
    <source>
        <dbReference type="EMBL" id="OEH80307.1"/>
    </source>
</evidence>
<evidence type="ECO:0000256" key="1">
    <source>
        <dbReference type="SAM" id="MobiDB-lite"/>
    </source>
</evidence>
<gene>
    <name evidence="3" type="ORF">cyc_08288</name>
</gene>
<feature type="region of interest" description="Disordered" evidence="1">
    <location>
        <begin position="1"/>
        <end position="25"/>
    </location>
</feature>
<dbReference type="InParanoid" id="A0A1D3DA37"/>
<protein>
    <recommendedName>
        <fullName evidence="5">Transmembrane protein</fullName>
    </recommendedName>
</protein>